<dbReference type="InterPro" id="IPR002912">
    <property type="entry name" value="ACT_dom"/>
</dbReference>
<feature type="domain" description="ACT" evidence="12">
    <location>
        <begin position="295"/>
        <end position="365"/>
    </location>
</feature>
<dbReference type="SUPFAM" id="SSF48179">
    <property type="entry name" value="6-phosphogluconate dehydrogenase C-terminal domain-like"/>
    <property type="match status" value="1"/>
</dbReference>
<dbReference type="EC" id="1.3.1.12" evidence="3"/>
<feature type="domain" description="Prephenate/arogenate dehydrogenase" evidence="11">
    <location>
        <begin position="3"/>
        <end position="291"/>
    </location>
</feature>
<evidence type="ECO:0000256" key="4">
    <source>
        <dbReference type="ARBA" id="ARBA00016891"/>
    </source>
</evidence>
<evidence type="ECO:0000313" key="13">
    <source>
        <dbReference type="EMBL" id="KGR84976.1"/>
    </source>
</evidence>
<evidence type="ECO:0000256" key="3">
    <source>
        <dbReference type="ARBA" id="ARBA00012068"/>
    </source>
</evidence>
<evidence type="ECO:0000256" key="10">
    <source>
        <dbReference type="ARBA" id="ARBA00049260"/>
    </source>
</evidence>
<evidence type="ECO:0000256" key="2">
    <source>
        <dbReference type="ARBA" id="ARBA00007964"/>
    </source>
</evidence>
<comment type="pathway">
    <text evidence="1">Amino-acid biosynthesis; L-tyrosine biosynthesis; (4-hydroxyphenyl)pyruvate from prephenate (NAD(+) route): step 1/1.</text>
</comment>
<dbReference type="AlphaFoldDB" id="A0A0A3IJQ0"/>
<dbReference type="GO" id="GO:0070403">
    <property type="term" value="F:NAD+ binding"/>
    <property type="evidence" value="ECO:0007669"/>
    <property type="project" value="InterPro"/>
</dbReference>
<comment type="similarity">
    <text evidence="2">Belongs to the prephenate/arogenate dehydrogenase family.</text>
</comment>
<protein>
    <recommendedName>
        <fullName evidence="4">Prephenate dehydrogenase</fullName>
        <ecNumber evidence="3">1.3.1.12</ecNumber>
    </recommendedName>
</protein>
<comment type="catalytic activity">
    <reaction evidence="10">
        <text>prephenate + NAD(+) = 3-(4-hydroxyphenyl)pyruvate + CO2 + NADH</text>
        <dbReference type="Rhea" id="RHEA:13869"/>
        <dbReference type="ChEBI" id="CHEBI:16526"/>
        <dbReference type="ChEBI" id="CHEBI:29934"/>
        <dbReference type="ChEBI" id="CHEBI:36242"/>
        <dbReference type="ChEBI" id="CHEBI:57540"/>
        <dbReference type="ChEBI" id="CHEBI:57945"/>
        <dbReference type="EC" id="1.3.1.12"/>
    </reaction>
</comment>
<dbReference type="SUPFAM" id="SSF51735">
    <property type="entry name" value="NAD(P)-binding Rossmann-fold domains"/>
    <property type="match status" value="1"/>
</dbReference>
<dbReference type="InterPro" id="IPR008927">
    <property type="entry name" value="6-PGluconate_DH-like_C_sf"/>
</dbReference>
<dbReference type="RefSeq" id="WP_036154485.1">
    <property type="nucleotide sequence ID" value="NZ_AVCX01000006.1"/>
</dbReference>
<evidence type="ECO:0000256" key="1">
    <source>
        <dbReference type="ARBA" id="ARBA00005067"/>
    </source>
</evidence>
<dbReference type="Gene3D" id="3.30.70.260">
    <property type="match status" value="1"/>
</dbReference>
<evidence type="ECO:0000259" key="11">
    <source>
        <dbReference type="PROSITE" id="PS51176"/>
    </source>
</evidence>
<dbReference type="eggNOG" id="COG0287">
    <property type="taxonomic scope" value="Bacteria"/>
</dbReference>
<dbReference type="OrthoDB" id="9802008at2"/>
<dbReference type="UniPathway" id="UPA00122">
    <property type="reaction ID" value="UER00961"/>
</dbReference>
<evidence type="ECO:0000256" key="6">
    <source>
        <dbReference type="ARBA" id="ARBA00022605"/>
    </source>
</evidence>
<dbReference type="EMBL" id="JPVP01000055">
    <property type="protein sequence ID" value="KGR84976.1"/>
    <property type="molecule type" value="Genomic_DNA"/>
</dbReference>
<evidence type="ECO:0000256" key="9">
    <source>
        <dbReference type="ARBA" id="ARBA00023141"/>
    </source>
</evidence>
<organism evidence="13 14">
    <name type="scientific">Lysinibacillus odysseyi 34hs-1 = NBRC 100172</name>
    <dbReference type="NCBI Taxonomy" id="1220589"/>
    <lineage>
        <taxon>Bacteria</taxon>
        <taxon>Bacillati</taxon>
        <taxon>Bacillota</taxon>
        <taxon>Bacilli</taxon>
        <taxon>Bacillales</taxon>
        <taxon>Bacillaceae</taxon>
        <taxon>Lysinibacillus</taxon>
    </lineage>
</organism>
<keyword evidence="14" id="KW-1185">Reference proteome</keyword>
<dbReference type="InterPro" id="IPR046826">
    <property type="entry name" value="PDH_N"/>
</dbReference>
<dbReference type="PROSITE" id="PS51176">
    <property type="entry name" value="PDH_ADH"/>
    <property type="match status" value="1"/>
</dbReference>
<evidence type="ECO:0000256" key="5">
    <source>
        <dbReference type="ARBA" id="ARBA00022498"/>
    </source>
</evidence>
<dbReference type="Pfam" id="PF02153">
    <property type="entry name" value="PDH_N"/>
    <property type="match status" value="1"/>
</dbReference>
<dbReference type="PANTHER" id="PTHR21363:SF0">
    <property type="entry name" value="PREPHENATE DEHYDROGENASE [NADP(+)]"/>
    <property type="match status" value="1"/>
</dbReference>
<name>A0A0A3IJQ0_9BACI</name>
<reference evidence="13 14" key="1">
    <citation type="submission" date="2014-02" db="EMBL/GenBank/DDBJ databases">
        <title>Draft genome sequence of Lysinibacillus odysseyi NBRC 100172.</title>
        <authorList>
            <person name="Zhang F."/>
            <person name="Wang G."/>
            <person name="Zhang L."/>
        </authorList>
    </citation>
    <scope>NUCLEOTIDE SEQUENCE [LARGE SCALE GENOMIC DNA]</scope>
    <source>
        <strain evidence="13 14">NBRC 100172</strain>
    </source>
</reference>
<evidence type="ECO:0000256" key="7">
    <source>
        <dbReference type="ARBA" id="ARBA00023002"/>
    </source>
</evidence>
<dbReference type="GO" id="GO:0008977">
    <property type="term" value="F:prephenate dehydrogenase (NAD+) activity"/>
    <property type="evidence" value="ECO:0007669"/>
    <property type="project" value="UniProtKB-EC"/>
</dbReference>
<dbReference type="InterPro" id="IPR050812">
    <property type="entry name" value="Preph/Arog_dehydrog"/>
</dbReference>
<accession>A0A0A3IJQ0</accession>
<dbReference type="FunFam" id="3.40.50.720:FF:000208">
    <property type="entry name" value="Prephenate dehydrogenase"/>
    <property type="match status" value="1"/>
</dbReference>
<evidence type="ECO:0000259" key="12">
    <source>
        <dbReference type="PROSITE" id="PS51671"/>
    </source>
</evidence>
<dbReference type="STRING" id="1220589.CD32_10990"/>
<keyword evidence="8" id="KW-0520">NAD</keyword>
<dbReference type="GO" id="GO:0004665">
    <property type="term" value="F:prephenate dehydrogenase (NADP+) activity"/>
    <property type="evidence" value="ECO:0007669"/>
    <property type="project" value="InterPro"/>
</dbReference>
<dbReference type="PANTHER" id="PTHR21363">
    <property type="entry name" value="PREPHENATE DEHYDROGENASE"/>
    <property type="match status" value="1"/>
</dbReference>
<dbReference type="CDD" id="cd04909">
    <property type="entry name" value="ACT_PDH-BS"/>
    <property type="match status" value="1"/>
</dbReference>
<dbReference type="FunFam" id="1.10.3660.10:FF:000003">
    <property type="entry name" value="Prephenate dehydrogenase"/>
    <property type="match status" value="1"/>
</dbReference>
<keyword evidence="9" id="KW-0057">Aromatic amino acid biosynthesis</keyword>
<keyword evidence="7" id="KW-0560">Oxidoreductase</keyword>
<dbReference type="Gene3D" id="1.10.3660.10">
    <property type="entry name" value="6-phosphogluconate dehydrogenase C-terminal like domain"/>
    <property type="match status" value="1"/>
</dbReference>
<proteinExistence type="inferred from homology"/>
<evidence type="ECO:0000256" key="8">
    <source>
        <dbReference type="ARBA" id="ARBA00023027"/>
    </source>
</evidence>
<dbReference type="Pfam" id="PF20463">
    <property type="entry name" value="PDH_C"/>
    <property type="match status" value="1"/>
</dbReference>
<dbReference type="GO" id="GO:0006571">
    <property type="term" value="P:tyrosine biosynthetic process"/>
    <property type="evidence" value="ECO:0007669"/>
    <property type="project" value="UniProtKB-UniPathway"/>
</dbReference>
<keyword evidence="5" id="KW-0827">Tyrosine biosynthesis</keyword>
<evidence type="ECO:0000313" key="14">
    <source>
        <dbReference type="Proteomes" id="UP000030437"/>
    </source>
</evidence>
<gene>
    <name evidence="13" type="ORF">CD32_10990</name>
</gene>
<comment type="caution">
    <text evidence="13">The sequence shown here is derived from an EMBL/GenBank/DDBJ whole genome shotgun (WGS) entry which is preliminary data.</text>
</comment>
<dbReference type="InterPro" id="IPR046825">
    <property type="entry name" value="PDH_C"/>
</dbReference>
<dbReference type="NCBIfam" id="NF005107">
    <property type="entry name" value="PRK06545.1-5"/>
    <property type="match status" value="1"/>
</dbReference>
<dbReference type="Proteomes" id="UP000030437">
    <property type="component" value="Unassembled WGS sequence"/>
</dbReference>
<dbReference type="Pfam" id="PF01842">
    <property type="entry name" value="ACT"/>
    <property type="match status" value="1"/>
</dbReference>
<dbReference type="PROSITE" id="PS51671">
    <property type="entry name" value="ACT"/>
    <property type="match status" value="1"/>
</dbReference>
<dbReference type="Gene3D" id="3.40.50.720">
    <property type="entry name" value="NAD(P)-binding Rossmann-like Domain"/>
    <property type="match status" value="1"/>
</dbReference>
<keyword evidence="6" id="KW-0028">Amino-acid biosynthesis</keyword>
<dbReference type="InterPro" id="IPR036291">
    <property type="entry name" value="NAD(P)-bd_dom_sf"/>
</dbReference>
<dbReference type="InterPro" id="IPR045865">
    <property type="entry name" value="ACT-like_dom_sf"/>
</dbReference>
<sequence length="365" mass="40671">MTKNVLVIGLGLIGGSIALALQKSPQTKIFGYDALPQTRELAKALKVVHEIVEHPAEVAEEMDFIIFGTPVSATLKWMEQLKDWVLKKDVIITDTGSTKALIMKKAEELKGMGITFIGGHPMAGSHKSGVTAAKPYLFENAYYMLTPFEDERIEELERLEDLLKYTIGKLVKVDAVEHDHMTAVVSHFPHIVAASLVHQLQLENAQLPMTRSLAAGGFRDITRIASSNPILWRDITVQNRGELIDQLEQWMAEMNRVKSLLLDGSEEMIEQYFAVAKEVRDALPTSSGALFVPYDLYVDVPDYPGVISEVTGYLAEDQISITNIRIVETREDVFGILVISFSSAEDREQAAKCIARRANFDTYIS</sequence>
<dbReference type="SUPFAM" id="SSF55021">
    <property type="entry name" value="ACT-like"/>
    <property type="match status" value="1"/>
</dbReference>
<dbReference type="InterPro" id="IPR003099">
    <property type="entry name" value="Prephen_DH"/>
</dbReference>